<dbReference type="InterPro" id="IPR032675">
    <property type="entry name" value="LRR_dom_sf"/>
</dbReference>
<comment type="caution">
    <text evidence="1">The sequence shown here is derived from an EMBL/GenBank/DDBJ whole genome shotgun (WGS) entry which is preliminary data.</text>
</comment>
<dbReference type="Gene3D" id="3.80.10.10">
    <property type="entry name" value="Ribonuclease Inhibitor"/>
    <property type="match status" value="1"/>
</dbReference>
<accession>A0ABQ8UTX2</accession>
<proteinExistence type="predicted"/>
<keyword evidence="2" id="KW-1185">Reference proteome</keyword>
<sequence>MAEFLIRSSGIGKTRELHRSRRLGMLFFDLPPTTWPTDVPIVWVISVIHQPLSFPCRDERERTKRFLCCHFSSSNFLTRLLYRVPACEDEIDRDFLRAPLPELLRAIMEASPCPLHAYIQLLSLSHAIRQSIRGTLRELSFGDPPNPALAGITPAVTTDAMAAIVGPCKSLRKLTFPEGWKTGTPPEDAASAGGWVDEAFGGHPQLAVLSQLPVLPESTIVSILNHLPGLAVLTATPCLHMSTVLLAALAHSCPGLQVLRCNCDYGADFSVLAPLSGSLHELDTQGALGKNLAALVRSLSVVTRLKIPRCPPAVLEPIATHLTSLEQGDPTGLPGPWLCHLETLSLSLDTYQPFVPLAQLLDANQATLRKLILKFHALESAEARSLGGLLHHLPHLTHLDLAVEANLEFRCCALSAFLLSDLVDRLECLNLNPVGIPEEDPGPVHLASSRLQRLHLRAEMRSSSGLVLDCPALVELDMNGRLIYLQCPRLRTLRAPAVRNMGGAAPMPMPDLEVAAFRGKHLVEDPAWLLAGSSPRLRTLTRVRLTQPDLLAGLCACRSLVRLEELHLDATPFPNPLVLRLPGQLERLDLYLDRQKRDQQLQVEAPGLLDLDLTLHGSRVVLHNCPRLVRLGLQSPAGAAVISLQADDDEGAGMMQLRSLIAADLDAASLLGLLTRHGSRLHVFSARRLQATVASGEVWPQLMQALSGLPRLAGLMMDVSGAPSPLSLACPQLRSLVLSGLPDEAKIVLACPMLEQLGGIKDLSRQVELALPAPKLRPMQGLSLKFRDGISVSGTM</sequence>
<dbReference type="PANTHER" id="PTHR38926:SF64">
    <property type="entry name" value="F-BOX DOMAIN-CONTAINING PROTEIN"/>
    <property type="match status" value="1"/>
</dbReference>
<gene>
    <name evidence="1" type="ORF">PAPYR_563</name>
</gene>
<protein>
    <submittedName>
        <fullName evidence="1">Uncharacterized protein</fullName>
    </submittedName>
</protein>
<evidence type="ECO:0000313" key="2">
    <source>
        <dbReference type="Proteomes" id="UP001141327"/>
    </source>
</evidence>
<dbReference type="Proteomes" id="UP001141327">
    <property type="component" value="Unassembled WGS sequence"/>
</dbReference>
<reference evidence="1" key="1">
    <citation type="journal article" date="2022" name="bioRxiv">
        <title>Genomics of Preaxostyla Flagellates Illuminates Evolutionary Transitions and the Path Towards Mitochondrial Loss.</title>
        <authorList>
            <person name="Novak L.V.F."/>
            <person name="Treitli S.C."/>
            <person name="Pyrih J."/>
            <person name="Halakuc P."/>
            <person name="Pipaliya S.V."/>
            <person name="Vacek V."/>
            <person name="Brzon O."/>
            <person name="Soukal P."/>
            <person name="Eme L."/>
            <person name="Dacks J.B."/>
            <person name="Karnkowska A."/>
            <person name="Elias M."/>
            <person name="Hampl V."/>
        </authorList>
    </citation>
    <scope>NUCLEOTIDE SEQUENCE</scope>
    <source>
        <strain evidence="1">RCP-MX</strain>
    </source>
</reference>
<name>A0ABQ8UTX2_9EUKA</name>
<dbReference type="SUPFAM" id="SSF52047">
    <property type="entry name" value="RNI-like"/>
    <property type="match status" value="2"/>
</dbReference>
<evidence type="ECO:0000313" key="1">
    <source>
        <dbReference type="EMBL" id="KAJ4462582.1"/>
    </source>
</evidence>
<dbReference type="EMBL" id="JAPMOS010000002">
    <property type="protein sequence ID" value="KAJ4462582.1"/>
    <property type="molecule type" value="Genomic_DNA"/>
</dbReference>
<dbReference type="PANTHER" id="PTHR38926">
    <property type="entry name" value="F-BOX DOMAIN CONTAINING PROTEIN, EXPRESSED"/>
    <property type="match status" value="1"/>
</dbReference>
<organism evidence="1 2">
    <name type="scientific">Paratrimastix pyriformis</name>
    <dbReference type="NCBI Taxonomy" id="342808"/>
    <lineage>
        <taxon>Eukaryota</taxon>
        <taxon>Metamonada</taxon>
        <taxon>Preaxostyla</taxon>
        <taxon>Paratrimastigidae</taxon>
        <taxon>Paratrimastix</taxon>
    </lineage>
</organism>